<keyword evidence="2 4" id="KW-0732">Signal</keyword>
<evidence type="ECO:0000313" key="6">
    <source>
        <dbReference type="EMBL" id="OAS26378.1"/>
    </source>
</evidence>
<evidence type="ECO:0000256" key="2">
    <source>
        <dbReference type="ARBA" id="ARBA00022729"/>
    </source>
</evidence>
<evidence type="ECO:0000313" key="7">
    <source>
        <dbReference type="Proteomes" id="UP000078316"/>
    </source>
</evidence>
<dbReference type="InterPro" id="IPR051010">
    <property type="entry name" value="BCAA_transport"/>
</dbReference>
<name>A0A179SEW5_9HYPH</name>
<dbReference type="PANTHER" id="PTHR30483:SF38">
    <property type="entry name" value="BLR7848 PROTEIN"/>
    <property type="match status" value="1"/>
</dbReference>
<keyword evidence="3" id="KW-0813">Transport</keyword>
<dbReference type="Gene3D" id="3.40.50.2300">
    <property type="match status" value="2"/>
</dbReference>
<accession>A0A179SEW5</accession>
<protein>
    <submittedName>
        <fullName evidence="6">Branched-chain amino acid ABC transporter substrate-binding protein</fullName>
    </submittedName>
</protein>
<dbReference type="AlphaFoldDB" id="A0A179SEW5"/>
<comment type="caution">
    <text evidence="6">The sequence shown here is derived from an EMBL/GenBank/DDBJ whole genome shotgun (WGS) entry which is preliminary data.</text>
</comment>
<dbReference type="Pfam" id="PF13458">
    <property type="entry name" value="Peripla_BP_6"/>
    <property type="match status" value="1"/>
</dbReference>
<feature type="chain" id="PRO_5008105974" evidence="4">
    <location>
        <begin position="27"/>
        <end position="390"/>
    </location>
</feature>
<dbReference type="GO" id="GO:0006865">
    <property type="term" value="P:amino acid transport"/>
    <property type="evidence" value="ECO:0007669"/>
    <property type="project" value="UniProtKB-KW"/>
</dbReference>
<evidence type="ECO:0000256" key="4">
    <source>
        <dbReference type="SAM" id="SignalP"/>
    </source>
</evidence>
<keyword evidence="3" id="KW-0029">Amino-acid transport</keyword>
<feature type="signal peptide" evidence="4">
    <location>
        <begin position="1"/>
        <end position="26"/>
    </location>
</feature>
<dbReference type="InterPro" id="IPR028081">
    <property type="entry name" value="Leu-bd"/>
</dbReference>
<dbReference type="OrthoDB" id="9791590at2"/>
<feature type="domain" description="Leucine-binding protein" evidence="5">
    <location>
        <begin position="28"/>
        <end position="370"/>
    </location>
</feature>
<evidence type="ECO:0000256" key="3">
    <source>
        <dbReference type="ARBA" id="ARBA00022970"/>
    </source>
</evidence>
<dbReference type="EMBL" id="LWHQ01000010">
    <property type="protein sequence ID" value="OAS26378.1"/>
    <property type="molecule type" value="Genomic_DNA"/>
</dbReference>
<reference evidence="6 7" key="1">
    <citation type="submission" date="2016-04" db="EMBL/GenBank/DDBJ databases">
        <authorList>
            <person name="Evans L.H."/>
            <person name="Alamgir A."/>
            <person name="Owens N."/>
            <person name="Weber N.D."/>
            <person name="Virtaneva K."/>
            <person name="Barbian K."/>
            <person name="Babar A."/>
            <person name="Rosenke K."/>
        </authorList>
    </citation>
    <scope>NUCLEOTIDE SEQUENCE [LARGE SCALE GENOMIC DNA]</scope>
    <source>
        <strain evidence="6 7">PMB02</strain>
    </source>
</reference>
<organism evidence="6 7">
    <name type="scientific">Methylobacterium platani</name>
    <dbReference type="NCBI Taxonomy" id="427683"/>
    <lineage>
        <taxon>Bacteria</taxon>
        <taxon>Pseudomonadati</taxon>
        <taxon>Pseudomonadota</taxon>
        <taxon>Alphaproteobacteria</taxon>
        <taxon>Hyphomicrobiales</taxon>
        <taxon>Methylobacteriaceae</taxon>
        <taxon>Methylobacterium</taxon>
    </lineage>
</organism>
<dbReference type="CDD" id="cd06333">
    <property type="entry name" value="PBP1_ABC_RPA1789-like"/>
    <property type="match status" value="1"/>
</dbReference>
<sequence>MRRIVWALALAGTVLAGPVLSGQALAQPIKIGVTIAKTGPAASLGIPQANTVTLLPTEIGGQKVEWIVLDDATDTTKGVANARKLASDDHVDAIVGSSVTPVSLALIEVAAEAKVPLISLAASSKIVAPMDDKRRWVFKAPQNDGLMAEAIATHMAKAGVKSVGFIGFNDAYGDGWLSEITPRLEAKGIKLAATERYARTDTSVTGQVLKVMAARPDAVLIAGSGTPAALPQKTLKERGYAGKYYQTHGVANADFLRVGGKDLEGTVLPAGPLLVAEQLPESNPVRKVALDYTKAYEAKFGAGSLATFGGHAYDAQVLLANAIPVALKTAKPGTPEFRAALRDAIEGLKDVVYTNGVVNMTPTDHVGQDDRARVMVTIENGKWKLLSATN</sequence>
<gene>
    <name evidence="6" type="ORF">A5481_04740</name>
</gene>
<dbReference type="Proteomes" id="UP000078316">
    <property type="component" value="Unassembled WGS sequence"/>
</dbReference>
<comment type="similarity">
    <text evidence="1">Belongs to the leucine-binding protein family.</text>
</comment>
<dbReference type="PANTHER" id="PTHR30483">
    <property type="entry name" value="LEUCINE-SPECIFIC-BINDING PROTEIN"/>
    <property type="match status" value="1"/>
</dbReference>
<dbReference type="InterPro" id="IPR028082">
    <property type="entry name" value="Peripla_BP_I"/>
</dbReference>
<dbReference type="SUPFAM" id="SSF53822">
    <property type="entry name" value="Periplasmic binding protein-like I"/>
    <property type="match status" value="1"/>
</dbReference>
<dbReference type="STRING" id="427683.A5481_04740"/>
<evidence type="ECO:0000259" key="5">
    <source>
        <dbReference type="Pfam" id="PF13458"/>
    </source>
</evidence>
<proteinExistence type="inferred from homology"/>
<evidence type="ECO:0000256" key="1">
    <source>
        <dbReference type="ARBA" id="ARBA00010062"/>
    </source>
</evidence>
<dbReference type="RefSeq" id="WP_064503795.1">
    <property type="nucleotide sequence ID" value="NZ_LWHQ01000010.1"/>
</dbReference>